<comment type="similarity">
    <text evidence="2 5">Belongs to the acyl-CoA dehydrogenase family.</text>
</comment>
<keyword evidence="9" id="KW-1185">Reference proteome</keyword>
<dbReference type="PANTHER" id="PTHR43884">
    <property type="entry name" value="ACYL-COA DEHYDROGENASE"/>
    <property type="match status" value="1"/>
</dbReference>
<evidence type="ECO:0000313" key="8">
    <source>
        <dbReference type="EMBL" id="KUN18669.1"/>
    </source>
</evidence>
<feature type="domain" description="Acyl-CoA oxidase/dehydrogenase middle" evidence="7">
    <location>
        <begin position="125"/>
        <end position="222"/>
    </location>
</feature>
<dbReference type="SUPFAM" id="SSF47203">
    <property type="entry name" value="Acyl-CoA dehydrogenase C-terminal domain-like"/>
    <property type="match status" value="1"/>
</dbReference>
<feature type="domain" description="Acyl-CoA dehydrogenase/oxidase C-terminal" evidence="6">
    <location>
        <begin position="234"/>
        <end position="364"/>
    </location>
</feature>
<reference evidence="8 9" key="1">
    <citation type="submission" date="2015-10" db="EMBL/GenBank/DDBJ databases">
        <title>Draft genome sequence of Streptomyces corchorusii DSM 40340, type strain for the species Streptomyces corchorusii.</title>
        <authorList>
            <person name="Ruckert C."/>
            <person name="Winkler A."/>
            <person name="Kalinowski J."/>
            <person name="Kampfer P."/>
            <person name="Glaeser S."/>
        </authorList>
    </citation>
    <scope>NUCLEOTIDE SEQUENCE [LARGE SCALE GENOMIC DNA]</scope>
    <source>
        <strain evidence="8 9">DSM 40340</strain>
    </source>
</reference>
<dbReference type="GO" id="GO:0005886">
    <property type="term" value="C:plasma membrane"/>
    <property type="evidence" value="ECO:0007669"/>
    <property type="project" value="TreeGrafter"/>
</dbReference>
<dbReference type="Gene3D" id="1.20.140.10">
    <property type="entry name" value="Butyryl-CoA Dehydrogenase, subunit A, domain 3"/>
    <property type="match status" value="1"/>
</dbReference>
<comment type="caution">
    <text evidence="8">The sequence shown here is derived from an EMBL/GenBank/DDBJ whole genome shotgun (WGS) entry which is preliminary data.</text>
</comment>
<dbReference type="PANTHER" id="PTHR43884:SF19">
    <property type="entry name" value="ACYL-COA DEHYDROGENASE FADE4-RELATED"/>
    <property type="match status" value="1"/>
</dbReference>
<dbReference type="Pfam" id="PF00441">
    <property type="entry name" value="Acyl-CoA_dh_1"/>
    <property type="match status" value="1"/>
</dbReference>
<evidence type="ECO:0000256" key="4">
    <source>
        <dbReference type="ARBA" id="ARBA00022827"/>
    </source>
</evidence>
<dbReference type="Gene3D" id="2.40.110.10">
    <property type="entry name" value="Butyryl-CoA Dehydrogenase, subunit A, domain 2"/>
    <property type="match status" value="1"/>
</dbReference>
<keyword evidence="4 5" id="KW-0274">FAD</keyword>
<organism evidence="8 9">
    <name type="scientific">Streptomyces corchorusii</name>
    <name type="common">Streptomyces chibaensis</name>
    <dbReference type="NCBI Taxonomy" id="1903"/>
    <lineage>
        <taxon>Bacteria</taxon>
        <taxon>Bacillati</taxon>
        <taxon>Actinomycetota</taxon>
        <taxon>Actinomycetes</taxon>
        <taxon>Kitasatosporales</taxon>
        <taxon>Streptomycetaceae</taxon>
        <taxon>Streptomyces</taxon>
    </lineage>
</organism>
<dbReference type="Pfam" id="PF02770">
    <property type="entry name" value="Acyl-CoA_dh_M"/>
    <property type="match status" value="1"/>
</dbReference>
<evidence type="ECO:0000256" key="5">
    <source>
        <dbReference type="RuleBase" id="RU362125"/>
    </source>
</evidence>
<dbReference type="SUPFAM" id="SSF56645">
    <property type="entry name" value="Acyl-CoA dehydrogenase NM domain-like"/>
    <property type="match status" value="1"/>
</dbReference>
<evidence type="ECO:0000256" key="2">
    <source>
        <dbReference type="ARBA" id="ARBA00009347"/>
    </source>
</evidence>
<gene>
    <name evidence="8" type="ORF">AQJ11_33285</name>
</gene>
<evidence type="ECO:0000256" key="3">
    <source>
        <dbReference type="ARBA" id="ARBA00022630"/>
    </source>
</evidence>
<evidence type="ECO:0000313" key="9">
    <source>
        <dbReference type="Proteomes" id="UP000053398"/>
    </source>
</evidence>
<evidence type="ECO:0000256" key="1">
    <source>
        <dbReference type="ARBA" id="ARBA00001974"/>
    </source>
</evidence>
<keyword evidence="5" id="KW-0560">Oxidoreductase</keyword>
<dbReference type="GO" id="GO:0050660">
    <property type="term" value="F:flavin adenine dinucleotide binding"/>
    <property type="evidence" value="ECO:0007669"/>
    <property type="project" value="InterPro"/>
</dbReference>
<keyword evidence="3 5" id="KW-0285">Flavoprotein</keyword>
<proteinExistence type="inferred from homology"/>
<dbReference type="GO" id="GO:0003995">
    <property type="term" value="F:acyl-CoA dehydrogenase activity"/>
    <property type="evidence" value="ECO:0007669"/>
    <property type="project" value="TreeGrafter"/>
</dbReference>
<dbReference type="Proteomes" id="UP000053398">
    <property type="component" value="Unassembled WGS sequence"/>
</dbReference>
<dbReference type="InterPro" id="IPR006091">
    <property type="entry name" value="Acyl-CoA_Oxase/DH_mid-dom"/>
</dbReference>
<dbReference type="InterPro" id="IPR046373">
    <property type="entry name" value="Acyl-CoA_Oxase/DH_mid-dom_sf"/>
</dbReference>
<accession>A0A117QB65</accession>
<dbReference type="Gene3D" id="1.10.540.10">
    <property type="entry name" value="Acyl-CoA dehydrogenase/oxidase, N-terminal domain"/>
    <property type="match status" value="1"/>
</dbReference>
<sequence>MTPLVPERTAALDRLLGDPADPANPVGIRAVLDADERGEMPAAGEHALDAYGLNAEFVPPEYGGRFTRADHVVEVMRTVYRRDPVLGLGYGASSFIAGVNVWTAGDTGQAARVADLLLGGHKVAVAFHELAHGNDMAGTEFTAAADGDHLRLSGRKEVVTNISRAQALVVLARTDPRPGPRSHSLVLVDRTALPGGGIRDLPRFGTAGMRGLQLGGLEFDAVRVPRSAVLGPVGSGLETALKALQITRTTLPAMASGVLDTALRTAVDHLSSRTLYGGAAIGIPHVRSVLAGVLADLLRAEAVGAVGTRALHLVPRSASVYSAVVKYTVSKLLLDAVDRIAELLGAHFYLREGPSAIFQKLLRDLAPVGFGHIARAACQMSLLPQLPLLARRSWADGAPAPDALFALDAELPALRYDRLALHAGGHDPLAASLAAALDGPWDGSGRPLRAAFEADLAELGGLARACAALPVTEWGVDASPATYDLADRYSTMLTRICCLQVQRHTTDPFLADPAWVLAAVHRTRRPSPLPGPVEDALFGELLARHRDHRSFGLAARPLLHREENTR</sequence>
<dbReference type="RefSeq" id="WP_059265663.1">
    <property type="nucleotide sequence ID" value="NZ_KQ948365.1"/>
</dbReference>
<protein>
    <submittedName>
        <fullName evidence="8">Oxidoreductase</fullName>
    </submittedName>
</protein>
<dbReference type="InterPro" id="IPR009100">
    <property type="entry name" value="AcylCoA_DH/oxidase_NM_dom_sf"/>
</dbReference>
<dbReference type="AlphaFoldDB" id="A0A117QB65"/>
<evidence type="ECO:0000259" key="6">
    <source>
        <dbReference type="Pfam" id="PF00441"/>
    </source>
</evidence>
<dbReference type="InterPro" id="IPR036250">
    <property type="entry name" value="AcylCo_DH-like_C"/>
</dbReference>
<evidence type="ECO:0000259" key="7">
    <source>
        <dbReference type="Pfam" id="PF02770"/>
    </source>
</evidence>
<dbReference type="InterPro" id="IPR009075">
    <property type="entry name" value="AcylCo_DH/oxidase_C"/>
</dbReference>
<comment type="cofactor">
    <cofactor evidence="1 5">
        <name>FAD</name>
        <dbReference type="ChEBI" id="CHEBI:57692"/>
    </cofactor>
</comment>
<dbReference type="InterPro" id="IPR037069">
    <property type="entry name" value="AcylCoA_DH/ox_N_sf"/>
</dbReference>
<name>A0A117QB65_STRCK</name>
<dbReference type="EMBL" id="LMWP01000042">
    <property type="protein sequence ID" value="KUN18669.1"/>
    <property type="molecule type" value="Genomic_DNA"/>
</dbReference>
<dbReference type="CDD" id="cd00567">
    <property type="entry name" value="ACAD"/>
    <property type="match status" value="1"/>
</dbReference>